<feature type="domain" description="ABC-three component systems C-terminal" evidence="1">
    <location>
        <begin position="188"/>
        <end position="313"/>
    </location>
</feature>
<sequence>MIIEEKKAICLLQFRQRLLFSSGQEFENLFTTLMYLLYPNDFQQVKPQGRYGDGGNDGYIKGQGIYFQVYSPEKIDPKNTNKIKKKIEKDLEKLINNWDNLEKIKEYNFVFNDNFENIDLTTNQFFIELQNKYQNIDINIKTSHWIINKFADLSLEKQLYILEHIPLNIEGFDFIKLDLFGNVIKYIINNIQIPNNIHSILEAPDFDEKIKVNGLKDFKILLQNAYLQTNILDDFYKSNPEDKMILQKKVINLYKEELYNSINYTSLDSVFYKISYRMIPNIEEYNNLSNINKKNIMESIYVILAYFFQVCDIGKAPDKFNKN</sequence>
<gene>
    <name evidence="2" type="ORF">BHAMNSH16_12920</name>
</gene>
<dbReference type="Pfam" id="PF20275">
    <property type="entry name" value="CTD10"/>
    <property type="match status" value="1"/>
</dbReference>
<organism evidence="2 3">
    <name type="scientific">Brachyspira hampsonii</name>
    <dbReference type="NCBI Taxonomy" id="1287055"/>
    <lineage>
        <taxon>Bacteria</taxon>
        <taxon>Pseudomonadati</taxon>
        <taxon>Spirochaetota</taxon>
        <taxon>Spirochaetia</taxon>
        <taxon>Brachyspirales</taxon>
        <taxon>Brachyspiraceae</taxon>
        <taxon>Brachyspira</taxon>
    </lineage>
</organism>
<dbReference type="Proteomes" id="UP000264880">
    <property type="component" value="Chromosome"/>
</dbReference>
<dbReference type="AlphaFoldDB" id="A0AAC9TVU6"/>
<accession>A0AAC9TVU6</accession>
<dbReference type="InterPro" id="IPR046919">
    <property type="entry name" value="ABC-3C_CTD10"/>
</dbReference>
<evidence type="ECO:0000259" key="1">
    <source>
        <dbReference type="Pfam" id="PF20275"/>
    </source>
</evidence>
<reference evidence="2 3" key="1">
    <citation type="submission" date="2017-02" db="EMBL/GenBank/DDBJ databases">
        <title>Complete genome sequence of Brachyspira hampsonii genomovar I strain NSH-16 (ATCC BAA-2463).</title>
        <authorList>
            <person name="Mirajkar N.S."/>
            <person name="Gebhart C.J."/>
        </authorList>
    </citation>
    <scope>NUCLEOTIDE SEQUENCE [LARGE SCALE GENOMIC DNA]</scope>
    <source>
        <strain evidence="2 3">NSH-16</strain>
    </source>
</reference>
<name>A0AAC9TVU6_9SPIR</name>
<dbReference type="RefSeq" id="WP_069732027.1">
    <property type="nucleotide sequence ID" value="NZ_CP019914.1"/>
</dbReference>
<dbReference type="EMBL" id="CP019914">
    <property type="protein sequence ID" value="ASJ22493.1"/>
    <property type="molecule type" value="Genomic_DNA"/>
</dbReference>
<dbReference type="KEGG" id="bhp:BHAMNSH16_12920"/>
<evidence type="ECO:0000313" key="2">
    <source>
        <dbReference type="EMBL" id="ASJ22493.1"/>
    </source>
</evidence>
<keyword evidence="3" id="KW-1185">Reference proteome</keyword>
<evidence type="ECO:0000313" key="3">
    <source>
        <dbReference type="Proteomes" id="UP000264880"/>
    </source>
</evidence>
<protein>
    <recommendedName>
        <fullName evidence="1">ABC-three component systems C-terminal domain-containing protein</fullName>
    </recommendedName>
</protein>
<proteinExistence type="predicted"/>